<keyword evidence="1" id="KW-1133">Transmembrane helix</keyword>
<evidence type="ECO:0000313" key="2">
    <source>
        <dbReference type="EMBL" id="KAF9612923.1"/>
    </source>
</evidence>
<keyword evidence="3" id="KW-1185">Reference proteome</keyword>
<protein>
    <submittedName>
        <fullName evidence="2">Uncharacterized protein</fullName>
    </submittedName>
</protein>
<keyword evidence="1" id="KW-0472">Membrane</keyword>
<proteinExistence type="predicted"/>
<comment type="caution">
    <text evidence="2">The sequence shown here is derived from an EMBL/GenBank/DDBJ whole genome shotgun (WGS) entry which is preliminary data.</text>
</comment>
<dbReference type="Proteomes" id="UP000631114">
    <property type="component" value="Unassembled WGS sequence"/>
</dbReference>
<dbReference type="AlphaFoldDB" id="A0A835LYF7"/>
<dbReference type="OrthoDB" id="10261384at2759"/>
<gene>
    <name evidence="2" type="ORF">IFM89_004339</name>
</gene>
<dbReference type="EMBL" id="JADFTS010000003">
    <property type="protein sequence ID" value="KAF9612923.1"/>
    <property type="molecule type" value="Genomic_DNA"/>
</dbReference>
<reference evidence="2 3" key="1">
    <citation type="submission" date="2020-10" db="EMBL/GenBank/DDBJ databases">
        <title>The Coptis chinensis genome and diversification of protoberbering-type alkaloids.</title>
        <authorList>
            <person name="Wang B."/>
            <person name="Shu S."/>
            <person name="Song C."/>
            <person name="Liu Y."/>
        </authorList>
    </citation>
    <scope>NUCLEOTIDE SEQUENCE [LARGE SCALE GENOMIC DNA]</scope>
    <source>
        <strain evidence="2">HL-2020</strain>
        <tissue evidence="2">Leaf</tissue>
    </source>
</reference>
<organism evidence="2 3">
    <name type="scientific">Coptis chinensis</name>
    <dbReference type="NCBI Taxonomy" id="261450"/>
    <lineage>
        <taxon>Eukaryota</taxon>
        <taxon>Viridiplantae</taxon>
        <taxon>Streptophyta</taxon>
        <taxon>Embryophyta</taxon>
        <taxon>Tracheophyta</taxon>
        <taxon>Spermatophyta</taxon>
        <taxon>Magnoliopsida</taxon>
        <taxon>Ranunculales</taxon>
        <taxon>Ranunculaceae</taxon>
        <taxon>Coptidoideae</taxon>
        <taxon>Coptis</taxon>
    </lineage>
</organism>
<evidence type="ECO:0000313" key="3">
    <source>
        <dbReference type="Proteomes" id="UP000631114"/>
    </source>
</evidence>
<evidence type="ECO:0000256" key="1">
    <source>
        <dbReference type="SAM" id="Phobius"/>
    </source>
</evidence>
<keyword evidence="1" id="KW-0812">Transmembrane</keyword>
<sequence length="181" mass="19510">MGGIGGVDDAIELNELDRLNKLLNAVGRSREPGSGVYEGCGGSRWIGLLVPSITQLMFLCGWLILGIDFLRGIVPKSENLSTLVLVFDMNEPSSFATLHDFVSETDIQKFEILLCIGNKVDLLTGHLAHSLERPGTVSCADIVALSAKDSVSYQVPSLKLKIKGVVCIAIQEQSVVQQTPK</sequence>
<accession>A0A835LYF7</accession>
<name>A0A835LYF7_9MAGN</name>
<feature type="transmembrane region" description="Helical" evidence="1">
    <location>
        <begin position="45"/>
        <end position="67"/>
    </location>
</feature>